<sequence>MKFLAVLILMMVSNFFTMSDVEVATLRKLYYEAAENKAAVKKLSALLAKVNDNSDAILIGYRGATEMMEAKYAFNPVTKLSRFNKGKNYLEKAIKKEPKQAELRFIRFSIQTNLPSFLGYNDHIKIDKDVLINSIVKIDDKQLKNNIIEYLIISKQCNQEEIKKIKNWQKT</sequence>
<dbReference type="EMBL" id="SWBO01000014">
    <property type="protein sequence ID" value="TKB97117.1"/>
    <property type="molecule type" value="Genomic_DNA"/>
</dbReference>
<accession>A0A4U1BXL7</accession>
<feature type="signal peptide" evidence="1">
    <location>
        <begin position="1"/>
        <end position="19"/>
    </location>
</feature>
<reference evidence="2 3" key="1">
    <citation type="submission" date="2019-04" db="EMBL/GenBank/DDBJ databases">
        <title>Pedobacter sp. AR-2-6 sp. nov., isolated from Arctic soil.</title>
        <authorList>
            <person name="Dahal R.H."/>
            <person name="Kim D.-U."/>
        </authorList>
    </citation>
    <scope>NUCLEOTIDE SEQUENCE [LARGE SCALE GENOMIC DNA]</scope>
    <source>
        <strain evidence="2 3">AR-2-6</strain>
    </source>
</reference>
<keyword evidence="1" id="KW-0732">Signal</keyword>
<proteinExistence type="predicted"/>
<dbReference type="Proteomes" id="UP000310477">
    <property type="component" value="Unassembled WGS sequence"/>
</dbReference>
<dbReference type="RefSeq" id="WP_136878316.1">
    <property type="nucleotide sequence ID" value="NZ_SWBO01000014.1"/>
</dbReference>
<evidence type="ECO:0000256" key="1">
    <source>
        <dbReference type="SAM" id="SignalP"/>
    </source>
</evidence>
<organism evidence="2 3">
    <name type="scientific">Pedobacter cryotolerans</name>
    <dbReference type="NCBI Taxonomy" id="2571270"/>
    <lineage>
        <taxon>Bacteria</taxon>
        <taxon>Pseudomonadati</taxon>
        <taxon>Bacteroidota</taxon>
        <taxon>Sphingobacteriia</taxon>
        <taxon>Sphingobacteriales</taxon>
        <taxon>Sphingobacteriaceae</taxon>
        <taxon>Pedobacter</taxon>
    </lineage>
</organism>
<feature type="chain" id="PRO_5020585773" evidence="1">
    <location>
        <begin position="20"/>
        <end position="171"/>
    </location>
</feature>
<dbReference type="AlphaFoldDB" id="A0A4U1BXL7"/>
<comment type="caution">
    <text evidence="2">The sequence shown here is derived from an EMBL/GenBank/DDBJ whole genome shotgun (WGS) entry which is preliminary data.</text>
</comment>
<gene>
    <name evidence="2" type="ORF">FA045_17165</name>
</gene>
<name>A0A4U1BXL7_9SPHI</name>
<evidence type="ECO:0000313" key="2">
    <source>
        <dbReference type="EMBL" id="TKB97117.1"/>
    </source>
</evidence>
<protein>
    <submittedName>
        <fullName evidence="2">Uncharacterized protein</fullName>
    </submittedName>
</protein>
<keyword evidence="3" id="KW-1185">Reference proteome</keyword>
<dbReference type="OrthoDB" id="663842at2"/>
<evidence type="ECO:0000313" key="3">
    <source>
        <dbReference type="Proteomes" id="UP000310477"/>
    </source>
</evidence>